<organism evidence="6 7">
    <name type="scientific">Paenibacillus illinoisensis</name>
    <dbReference type="NCBI Taxonomy" id="59845"/>
    <lineage>
        <taxon>Bacteria</taxon>
        <taxon>Bacillati</taxon>
        <taxon>Bacillota</taxon>
        <taxon>Bacilli</taxon>
        <taxon>Bacillales</taxon>
        <taxon>Paenibacillaceae</taxon>
        <taxon>Paenibacillus</taxon>
    </lineage>
</organism>
<proteinExistence type="predicted"/>
<keyword evidence="3" id="KW-0285">Flavoprotein</keyword>
<dbReference type="SUPFAM" id="SSF51412">
    <property type="entry name" value="Inosine monophosphate dehydrogenase (IMPDH)"/>
    <property type="match status" value="1"/>
</dbReference>
<dbReference type="InterPro" id="IPR004136">
    <property type="entry name" value="NMO"/>
</dbReference>
<evidence type="ECO:0000256" key="1">
    <source>
        <dbReference type="ARBA" id="ARBA00003535"/>
    </source>
</evidence>
<dbReference type="PANTHER" id="PTHR32332">
    <property type="entry name" value="2-NITROPROPANE DIOXYGENASE"/>
    <property type="match status" value="1"/>
</dbReference>
<keyword evidence="5 6" id="KW-0560">Oxidoreductase</keyword>
<comment type="caution">
    <text evidence="6">The sequence shown here is derived from an EMBL/GenBank/DDBJ whole genome shotgun (WGS) entry which is preliminary data.</text>
</comment>
<dbReference type="PANTHER" id="PTHR32332:SF20">
    <property type="entry name" value="2-NITROPROPANE DIOXYGENASE-LIKE PROTEIN"/>
    <property type="match status" value="1"/>
</dbReference>
<evidence type="ECO:0000256" key="3">
    <source>
        <dbReference type="ARBA" id="ARBA00022630"/>
    </source>
</evidence>
<dbReference type="EMBL" id="JBIYSL010000001">
    <property type="protein sequence ID" value="MFK0521980.1"/>
    <property type="molecule type" value="Genomic_DNA"/>
</dbReference>
<evidence type="ECO:0000256" key="5">
    <source>
        <dbReference type="ARBA" id="ARBA00023002"/>
    </source>
</evidence>
<evidence type="ECO:0000256" key="2">
    <source>
        <dbReference type="ARBA" id="ARBA00013457"/>
    </source>
</evidence>
<dbReference type="Proteomes" id="UP001618531">
    <property type="component" value="Unassembled WGS sequence"/>
</dbReference>
<keyword evidence="7" id="KW-1185">Reference proteome</keyword>
<dbReference type="Gene3D" id="3.20.20.70">
    <property type="entry name" value="Aldolase class I"/>
    <property type="match status" value="1"/>
</dbReference>
<reference evidence="6 7" key="1">
    <citation type="submission" date="2024-11" db="EMBL/GenBank/DDBJ databases">
        <title>Identification and Characterization of a Novel Fosfomycin Bacillithiol Transferase FosB8 in Paenibacillus illinoisensis.</title>
        <authorList>
            <person name="Lu W."/>
        </authorList>
    </citation>
    <scope>NUCLEOTIDE SEQUENCE [LARGE SCALE GENOMIC DNA]</scope>
    <source>
        <strain evidence="6 7">WP77</strain>
    </source>
</reference>
<evidence type="ECO:0000313" key="7">
    <source>
        <dbReference type="Proteomes" id="UP001618531"/>
    </source>
</evidence>
<dbReference type="CDD" id="cd04730">
    <property type="entry name" value="NPD_like"/>
    <property type="match status" value="1"/>
</dbReference>
<name>A0ABW8HQQ3_9BACL</name>
<dbReference type="Pfam" id="PF03060">
    <property type="entry name" value="NMO"/>
    <property type="match status" value="1"/>
</dbReference>
<keyword evidence="4" id="KW-0288">FMN</keyword>
<gene>
    <name evidence="6" type="ORF">ACINKY_07170</name>
</gene>
<dbReference type="GO" id="GO:0016491">
    <property type="term" value="F:oxidoreductase activity"/>
    <property type="evidence" value="ECO:0007669"/>
    <property type="project" value="UniProtKB-KW"/>
</dbReference>
<comment type="function">
    <text evidence="1">Nitronate monooxygenase that uses molecular oxygen to catalyze the oxidative denitrification of alkyl nitronates. Acts on propionate 3-nitronate (P3N), the presumed physiological substrate. Probably functions in the detoxification of P3N, a metabolic poison produced by plants and fungi as a defense mechanism.</text>
</comment>
<evidence type="ECO:0000313" key="6">
    <source>
        <dbReference type="EMBL" id="MFK0521980.1"/>
    </source>
</evidence>
<accession>A0ABW8HQQ3</accession>
<sequence length="318" mass="34065">MNRVTKLLGIKYPIISAAMSWVTSAKFVAAVSNAGGMGVLGPNAGQNNSARSLDEFVENVRSEIRKVRELTDRPFAVNYILPFDANGTSSFTNALFDVLVEENVKIVVVIGVIMHRNEIEKLKKHGFTVIYRPINPTVQNLIEAETAGVDALIVTGNEAGGHISQYEISLFTLVPQATDSLKIPVIAAGGVIDGRGVKAVMDLGAEGVYMGTRFVATHENPASDAAKQAILQVTSDEFLRLEGVNERTIPTIGGKRAFQLIKEGKHDEAGTYIKNGFKTGLLDGNLEVGTISISPSAGGIKEIKTCKQVIDEIVNAIS</sequence>
<dbReference type="RefSeq" id="WP_062319805.1">
    <property type="nucleotide sequence ID" value="NZ_JBIYSL010000001.1"/>
</dbReference>
<dbReference type="InterPro" id="IPR013785">
    <property type="entry name" value="Aldolase_TIM"/>
</dbReference>
<evidence type="ECO:0000256" key="4">
    <source>
        <dbReference type="ARBA" id="ARBA00022643"/>
    </source>
</evidence>
<protein>
    <recommendedName>
        <fullName evidence="2">Probable nitronate monooxygenase</fullName>
    </recommendedName>
</protein>